<dbReference type="CDD" id="cd06530">
    <property type="entry name" value="S26_SPase_I"/>
    <property type="match status" value="1"/>
</dbReference>
<dbReference type="EMBL" id="JBHSWW010000345">
    <property type="protein sequence ID" value="MFC6754716.1"/>
    <property type="molecule type" value="Genomic_DNA"/>
</dbReference>
<dbReference type="PANTHER" id="PTHR10806:SF6">
    <property type="entry name" value="SIGNAL PEPTIDASE COMPLEX CATALYTIC SUBUNIT SEC11"/>
    <property type="match status" value="1"/>
</dbReference>
<proteinExistence type="predicted"/>
<accession>A0ABD5SEC2</accession>
<protein>
    <submittedName>
        <fullName evidence="7">S26 family signal peptidase</fullName>
    </submittedName>
</protein>
<dbReference type="SUPFAM" id="SSF51306">
    <property type="entry name" value="LexA/Signal peptidase"/>
    <property type="match status" value="1"/>
</dbReference>
<keyword evidence="3 5" id="KW-1133">Transmembrane helix</keyword>
<gene>
    <name evidence="7" type="ORF">ACFQEU_14805</name>
</gene>
<keyword evidence="4 5" id="KW-0472">Membrane</keyword>
<evidence type="ECO:0000259" key="6">
    <source>
        <dbReference type="Pfam" id="PF10502"/>
    </source>
</evidence>
<keyword evidence="2 5" id="KW-0812">Transmembrane</keyword>
<comment type="caution">
    <text evidence="7">The sequence shown here is derived from an EMBL/GenBank/DDBJ whole genome shotgun (WGS) entry which is preliminary data.</text>
</comment>
<dbReference type="InterPro" id="IPR001733">
    <property type="entry name" value="Peptidase_S26B"/>
</dbReference>
<comment type="subcellular location">
    <subcellularLocation>
        <location evidence="1">Membrane</location>
    </subcellularLocation>
</comment>
<sequence>MSDPRPGPFGPLVAVAILAAVAVAAGGAWPPFVAVESDSMAPGVERGDLVVVAATDRRGGVVGSDEADAPTRLGETGDVVVFTSPTEPDRPILHRVAFEVSAGEDWTTRADPTMLTADCTDLRSCPAAHDGYVTYGDANGAYDQSTGISPVVREEWVHAKAVASIPVVGYARIGADAAIARFGAVIAGAGIVVLLAGIGGLGSILLGRVRDGWMDRRRDVHRSGEE</sequence>
<keyword evidence="8" id="KW-1185">Reference proteome</keyword>
<dbReference type="GO" id="GO:0016020">
    <property type="term" value="C:membrane"/>
    <property type="evidence" value="ECO:0007669"/>
    <property type="project" value="UniProtKB-SubCell"/>
</dbReference>
<organism evidence="7 8">
    <name type="scientific">Halorubrum tibetense</name>
    <dbReference type="NCBI Taxonomy" id="175631"/>
    <lineage>
        <taxon>Archaea</taxon>
        <taxon>Methanobacteriati</taxon>
        <taxon>Methanobacteriota</taxon>
        <taxon>Stenosarchaea group</taxon>
        <taxon>Halobacteria</taxon>
        <taxon>Halobacteriales</taxon>
        <taxon>Haloferacaceae</taxon>
        <taxon>Halorubrum</taxon>
    </lineage>
</organism>
<dbReference type="PANTHER" id="PTHR10806">
    <property type="entry name" value="SIGNAL PEPTIDASE COMPLEX CATALYTIC SUBUNIT SEC11"/>
    <property type="match status" value="1"/>
</dbReference>
<evidence type="ECO:0000256" key="4">
    <source>
        <dbReference type="ARBA" id="ARBA00023136"/>
    </source>
</evidence>
<evidence type="ECO:0000313" key="8">
    <source>
        <dbReference type="Proteomes" id="UP001596442"/>
    </source>
</evidence>
<feature type="transmembrane region" description="Helical" evidence="5">
    <location>
        <begin position="182"/>
        <end position="207"/>
    </location>
</feature>
<dbReference type="InterPro" id="IPR019533">
    <property type="entry name" value="Peptidase_S26"/>
</dbReference>
<dbReference type="Gene3D" id="2.10.109.10">
    <property type="entry name" value="Umud Fragment, subunit A"/>
    <property type="match status" value="1"/>
</dbReference>
<dbReference type="Pfam" id="PF10502">
    <property type="entry name" value="Peptidase_S26"/>
    <property type="match status" value="1"/>
</dbReference>
<evidence type="ECO:0000256" key="5">
    <source>
        <dbReference type="SAM" id="Phobius"/>
    </source>
</evidence>
<evidence type="ECO:0000256" key="3">
    <source>
        <dbReference type="ARBA" id="ARBA00022989"/>
    </source>
</evidence>
<name>A0ABD5SEC2_9EURY</name>
<dbReference type="InterPro" id="IPR036286">
    <property type="entry name" value="LexA/Signal_pep-like_sf"/>
</dbReference>
<feature type="domain" description="Peptidase S26" evidence="6">
    <location>
        <begin position="14"/>
        <end position="96"/>
    </location>
</feature>
<dbReference type="AlphaFoldDB" id="A0ABD5SEC2"/>
<evidence type="ECO:0000256" key="2">
    <source>
        <dbReference type="ARBA" id="ARBA00022692"/>
    </source>
</evidence>
<evidence type="ECO:0000313" key="7">
    <source>
        <dbReference type="EMBL" id="MFC6754716.1"/>
    </source>
</evidence>
<reference evidence="7 8" key="1">
    <citation type="journal article" date="2019" name="Int. J. Syst. Evol. Microbiol.">
        <title>The Global Catalogue of Microorganisms (GCM) 10K type strain sequencing project: providing services to taxonomists for standard genome sequencing and annotation.</title>
        <authorList>
            <consortium name="The Broad Institute Genomics Platform"/>
            <consortium name="The Broad Institute Genome Sequencing Center for Infectious Disease"/>
            <person name="Wu L."/>
            <person name="Ma J."/>
        </authorList>
    </citation>
    <scope>NUCLEOTIDE SEQUENCE [LARGE SCALE GENOMIC DNA]</scope>
    <source>
        <strain evidence="7 8">CGMCC 1.3239</strain>
    </source>
</reference>
<dbReference type="Proteomes" id="UP001596442">
    <property type="component" value="Unassembled WGS sequence"/>
</dbReference>
<evidence type="ECO:0000256" key="1">
    <source>
        <dbReference type="ARBA" id="ARBA00004370"/>
    </source>
</evidence>
<dbReference type="RefSeq" id="WP_379783399.1">
    <property type="nucleotide sequence ID" value="NZ_JBHSWW010000345.1"/>
</dbReference>